<dbReference type="InterPro" id="IPR011990">
    <property type="entry name" value="TPR-like_helical_dom_sf"/>
</dbReference>
<comment type="caution">
    <text evidence="4">The sequence shown here is derived from an EMBL/GenBank/DDBJ whole genome shotgun (WGS) entry which is preliminary data.</text>
</comment>
<comment type="subcellular location">
    <subcellularLocation>
        <location evidence="1">Nucleus</location>
    </subcellularLocation>
</comment>
<name>A0ABQ9YPI6_9CRUS</name>
<proteinExistence type="inferred from homology"/>
<evidence type="ECO:0000313" key="5">
    <source>
        <dbReference type="Proteomes" id="UP001234178"/>
    </source>
</evidence>
<comment type="similarity">
    <text evidence="3">Belongs to the UTX family.</text>
</comment>
<evidence type="ECO:0000256" key="2">
    <source>
        <dbReference type="ARBA" id="ARBA00023242"/>
    </source>
</evidence>
<evidence type="ECO:0000256" key="3">
    <source>
        <dbReference type="ARBA" id="ARBA00034483"/>
    </source>
</evidence>
<dbReference type="EMBL" id="JAOYFB010000001">
    <property type="protein sequence ID" value="KAK4002534.1"/>
    <property type="molecule type" value="Genomic_DNA"/>
</dbReference>
<keyword evidence="2" id="KW-0539">Nucleus</keyword>
<reference evidence="4 5" key="1">
    <citation type="journal article" date="2023" name="Nucleic Acids Res.">
        <title>The hologenome of Daphnia magna reveals possible DNA methylation and microbiome-mediated evolution of the host genome.</title>
        <authorList>
            <person name="Chaturvedi A."/>
            <person name="Li X."/>
            <person name="Dhandapani V."/>
            <person name="Marshall H."/>
            <person name="Kissane S."/>
            <person name="Cuenca-Cambronero M."/>
            <person name="Asole G."/>
            <person name="Calvet F."/>
            <person name="Ruiz-Romero M."/>
            <person name="Marangio P."/>
            <person name="Guigo R."/>
            <person name="Rago D."/>
            <person name="Mirbahai L."/>
            <person name="Eastwood N."/>
            <person name="Colbourne J.K."/>
            <person name="Zhou J."/>
            <person name="Mallon E."/>
            <person name="Orsini L."/>
        </authorList>
    </citation>
    <scope>NUCLEOTIDE SEQUENCE [LARGE SCALE GENOMIC DNA]</scope>
    <source>
        <strain evidence="4">LRV0_1</strain>
    </source>
</reference>
<organism evidence="4 5">
    <name type="scientific">Daphnia magna</name>
    <dbReference type="NCBI Taxonomy" id="35525"/>
    <lineage>
        <taxon>Eukaryota</taxon>
        <taxon>Metazoa</taxon>
        <taxon>Ecdysozoa</taxon>
        <taxon>Arthropoda</taxon>
        <taxon>Crustacea</taxon>
        <taxon>Branchiopoda</taxon>
        <taxon>Diplostraca</taxon>
        <taxon>Cladocera</taxon>
        <taxon>Anomopoda</taxon>
        <taxon>Daphniidae</taxon>
        <taxon>Daphnia</taxon>
    </lineage>
</organism>
<dbReference type="PANTHER" id="PTHR14017:SF1">
    <property type="entry name" value="LD02225P"/>
    <property type="match status" value="1"/>
</dbReference>
<keyword evidence="5" id="KW-1185">Reference proteome</keyword>
<dbReference type="InterPro" id="IPR051630">
    <property type="entry name" value="Corepressor-Demethylase"/>
</dbReference>
<dbReference type="Proteomes" id="UP001234178">
    <property type="component" value="Unassembled WGS sequence"/>
</dbReference>
<accession>A0ABQ9YPI6</accession>
<evidence type="ECO:0000256" key="1">
    <source>
        <dbReference type="ARBA" id="ARBA00004123"/>
    </source>
</evidence>
<dbReference type="SUPFAM" id="SSF48452">
    <property type="entry name" value="TPR-like"/>
    <property type="match status" value="1"/>
</dbReference>
<evidence type="ECO:0008006" key="6">
    <source>
        <dbReference type="Google" id="ProtNLM"/>
    </source>
</evidence>
<dbReference type="PANTHER" id="PTHR14017">
    <property type="entry name" value="LYSINE-SPECIFIC DEMETHYLASE"/>
    <property type="match status" value="1"/>
</dbReference>
<sequence length="136" mass="16132">MTQLQQEKDTVDINLTPQELQILSELDSRQYGFLQLNSPEHATKKMLVVKAIQYLERMLSQAHQQLKNESENLDKGINIDPKTYCKLGHFNILIEDYPKAMSAYQKFRSLRTDHWRDTNYLYGLGLVYFHFNSFNW</sequence>
<dbReference type="Gene3D" id="1.25.40.10">
    <property type="entry name" value="Tetratricopeptide repeat domain"/>
    <property type="match status" value="1"/>
</dbReference>
<evidence type="ECO:0000313" key="4">
    <source>
        <dbReference type="EMBL" id="KAK4002534.1"/>
    </source>
</evidence>
<gene>
    <name evidence="4" type="ORF">OUZ56_004356</name>
</gene>
<protein>
    <recommendedName>
        <fullName evidence="6">Lysine-specific demethylase 6A</fullName>
    </recommendedName>
</protein>